<dbReference type="EMBL" id="CP022110">
    <property type="protein sequence ID" value="ASG21412.1"/>
    <property type="molecule type" value="Genomic_DNA"/>
</dbReference>
<reference evidence="1 2" key="1">
    <citation type="submission" date="2017-06" db="EMBL/GenBank/DDBJ databases">
        <title>Complete genome sequence of Nitrospirillum amazonense strain CBAmC, an endophytic nitrogen-fixing and plant growth-promoting bacterium, isolated from sugarcane.</title>
        <authorList>
            <person name="Schwab S."/>
            <person name="dos Santos Teixeira K.R."/>
            <person name="Simoes Araujo J.L."/>
            <person name="Soares Vidal M."/>
            <person name="Borges de Freitas H.R."/>
            <person name="Rivello Crivelaro A.L."/>
            <person name="Bueno de Camargo Nunes A."/>
            <person name="dos Santos C.M."/>
            <person name="Palmeira da Silva Rosa D."/>
            <person name="da Silva Padilha D."/>
            <person name="da Silva E."/>
            <person name="Araujo Terra L."/>
            <person name="Soares Mendes V."/>
            <person name="Farinelli L."/>
            <person name="Magalhaes Cruz L."/>
            <person name="Baldani J.I."/>
        </authorList>
    </citation>
    <scope>NUCLEOTIDE SEQUENCE [LARGE SCALE GENOMIC DNA]</scope>
    <source>
        <strain evidence="1 2">CBAmC</strain>
    </source>
</reference>
<keyword evidence="2" id="KW-1185">Reference proteome</keyword>
<evidence type="ECO:0008006" key="3">
    <source>
        <dbReference type="Google" id="ProtNLM"/>
    </source>
</evidence>
<evidence type="ECO:0000313" key="2">
    <source>
        <dbReference type="Proteomes" id="UP000197153"/>
    </source>
</evidence>
<protein>
    <recommendedName>
        <fullName evidence="3">Phage tail assembly protein</fullName>
    </recommendedName>
</protein>
<accession>A0A248JRP7</accession>
<proteinExistence type="predicted"/>
<name>A0A248JRP7_9PROT</name>
<gene>
    <name evidence="1" type="ORF">Y958_11660</name>
</gene>
<dbReference type="RefSeq" id="WP_088872116.1">
    <property type="nucleotide sequence ID" value="NZ_CP022110.1"/>
</dbReference>
<dbReference type="AlphaFoldDB" id="A0A248JRP7"/>
<dbReference type="KEGG" id="nao:Y958_11660"/>
<sequence>MSDTPDTANSITFGGQTFAFEGLTLDQLKALGPAFLRLRPESARDLAAAASTDILHVALVDGGLMTEEQFKAAKTSYSEVGAAVEALARISGMVPVGEPPAATAAT</sequence>
<evidence type="ECO:0000313" key="1">
    <source>
        <dbReference type="EMBL" id="ASG21412.1"/>
    </source>
</evidence>
<dbReference type="Proteomes" id="UP000197153">
    <property type="component" value="Chromosome 1"/>
</dbReference>
<organism evidence="1 2">
    <name type="scientific">Nitrospirillum viridazoti CBAmc</name>
    <dbReference type="NCBI Taxonomy" id="1441467"/>
    <lineage>
        <taxon>Bacteria</taxon>
        <taxon>Pseudomonadati</taxon>
        <taxon>Pseudomonadota</taxon>
        <taxon>Alphaproteobacteria</taxon>
        <taxon>Rhodospirillales</taxon>
        <taxon>Azospirillaceae</taxon>
        <taxon>Nitrospirillum</taxon>
        <taxon>Nitrospirillum viridazoti</taxon>
    </lineage>
</organism>